<gene>
    <name evidence="1" type="ORF">SAMN04489841_4003</name>
</gene>
<evidence type="ECO:0000313" key="1">
    <source>
        <dbReference type="EMBL" id="SER52466.1"/>
    </source>
</evidence>
<keyword evidence="2" id="KW-1185">Reference proteome</keyword>
<dbReference type="STRING" id="1186196.SAMN04489841_4003"/>
<accession>A0A1H9PW09</accession>
<sequence length="83" mass="9458">MPMSTAPDFNDNKHNAEDDYAGYPVECGDCGSLIVVQWNAKLEEYHLVCKCAFGPAVPFDAEDEFYSEWERVETPWMRGGFDD</sequence>
<name>A0A1H9PW09_9EURY</name>
<protein>
    <submittedName>
        <fullName evidence="1">Uncharacterized protein</fullName>
    </submittedName>
</protein>
<dbReference type="Proteomes" id="UP000199114">
    <property type="component" value="Unassembled WGS sequence"/>
</dbReference>
<evidence type="ECO:0000313" key="2">
    <source>
        <dbReference type="Proteomes" id="UP000199114"/>
    </source>
</evidence>
<proteinExistence type="predicted"/>
<organism evidence="1 2">
    <name type="scientific">Natrinema salaciae</name>
    <dbReference type="NCBI Taxonomy" id="1186196"/>
    <lineage>
        <taxon>Archaea</taxon>
        <taxon>Methanobacteriati</taxon>
        <taxon>Methanobacteriota</taxon>
        <taxon>Stenosarchaea group</taxon>
        <taxon>Halobacteria</taxon>
        <taxon>Halobacteriales</taxon>
        <taxon>Natrialbaceae</taxon>
        <taxon>Natrinema</taxon>
    </lineage>
</organism>
<dbReference type="EMBL" id="FOFD01000006">
    <property type="protein sequence ID" value="SER52466.1"/>
    <property type="molecule type" value="Genomic_DNA"/>
</dbReference>
<reference evidence="2" key="1">
    <citation type="submission" date="2016-10" db="EMBL/GenBank/DDBJ databases">
        <authorList>
            <person name="Varghese N."/>
            <person name="Submissions S."/>
        </authorList>
    </citation>
    <scope>NUCLEOTIDE SEQUENCE [LARGE SCALE GENOMIC DNA]</scope>
    <source>
        <strain evidence="2">DSM 25055</strain>
    </source>
</reference>
<dbReference type="AlphaFoldDB" id="A0A1H9PW09"/>